<dbReference type="Gene3D" id="1.10.260.40">
    <property type="entry name" value="lambda repressor-like DNA-binding domains"/>
    <property type="match status" value="1"/>
</dbReference>
<reference evidence="6" key="1">
    <citation type="journal article" date="2019" name="Int. J. Syst. Evol. Microbiol.">
        <title>The Global Catalogue of Microorganisms (GCM) 10K type strain sequencing project: providing services to taxonomists for standard genome sequencing and annotation.</title>
        <authorList>
            <consortium name="The Broad Institute Genomics Platform"/>
            <consortium name="The Broad Institute Genome Sequencing Center for Infectious Disease"/>
            <person name="Wu L."/>
            <person name="Ma J."/>
        </authorList>
    </citation>
    <scope>NUCLEOTIDE SEQUENCE [LARGE SCALE GENOMIC DNA]</scope>
    <source>
        <strain evidence="6">JCM 19125</strain>
    </source>
</reference>
<dbReference type="SMART" id="SM00354">
    <property type="entry name" value="HTH_LACI"/>
    <property type="match status" value="1"/>
</dbReference>
<keyword evidence="6" id="KW-1185">Reference proteome</keyword>
<evidence type="ECO:0000313" key="6">
    <source>
        <dbReference type="Proteomes" id="UP001501521"/>
    </source>
</evidence>
<dbReference type="GO" id="GO:0003677">
    <property type="term" value="F:DNA binding"/>
    <property type="evidence" value="ECO:0007669"/>
    <property type="project" value="UniProtKB-KW"/>
</dbReference>
<evidence type="ECO:0000313" key="5">
    <source>
        <dbReference type="EMBL" id="GAA4889063.1"/>
    </source>
</evidence>
<evidence type="ECO:0000256" key="3">
    <source>
        <dbReference type="ARBA" id="ARBA00023163"/>
    </source>
</evidence>
<keyword evidence="1" id="KW-0805">Transcription regulation</keyword>
<dbReference type="InterPro" id="IPR000843">
    <property type="entry name" value="HTH_LacI"/>
</dbReference>
<dbReference type="Gene3D" id="3.40.50.2300">
    <property type="match status" value="2"/>
</dbReference>
<evidence type="ECO:0000256" key="1">
    <source>
        <dbReference type="ARBA" id="ARBA00023015"/>
    </source>
</evidence>
<dbReference type="CDD" id="cd01392">
    <property type="entry name" value="HTH_LacI"/>
    <property type="match status" value="1"/>
</dbReference>
<sequence length="347" mass="37650">MEKMTKGGSVVGIKDVARAAGVSVGTVSNVMNRPDVVSPSSREKVQKAIEELGYVPNDAARQLKAGTSRAVGLVVVDTQNPFYGTIALEAEEAAEERGLGLFIANSHRRQAKEQFYLSQFEQQRARGVLVTPVSADLDVQRSVANRGTRVVLVDAVEPDDDFCAVAADDFHGGYLAVKHLLDLGRRRITVLGGPEHFRQVGHRLAGARQAATEADDVDLEYLAPPEMSIMAGRDAALEIAARENRPDAIFAMNDLLAIGVLQALVMMRSLRVPEDIALIGYDDIDFCEDAVVPISSIRQPSAQMGRTAVELLDDEITEGEDHTHRWVLLKPELVARRSTRGATATDA</sequence>
<dbReference type="SUPFAM" id="SSF47413">
    <property type="entry name" value="lambda repressor-like DNA-binding domains"/>
    <property type="match status" value="1"/>
</dbReference>
<gene>
    <name evidence="5" type="ORF">GCM10025789_01750</name>
</gene>
<name>A0ABP9EWX1_9ACTN</name>
<evidence type="ECO:0000256" key="2">
    <source>
        <dbReference type="ARBA" id="ARBA00023125"/>
    </source>
</evidence>
<dbReference type="Pfam" id="PF13377">
    <property type="entry name" value="Peripla_BP_3"/>
    <property type="match status" value="1"/>
</dbReference>
<organism evidence="5 6">
    <name type="scientific">Tessaracoccus lubricantis</name>
    <dbReference type="NCBI Taxonomy" id="545543"/>
    <lineage>
        <taxon>Bacteria</taxon>
        <taxon>Bacillati</taxon>
        <taxon>Actinomycetota</taxon>
        <taxon>Actinomycetes</taxon>
        <taxon>Propionibacteriales</taxon>
        <taxon>Propionibacteriaceae</taxon>
        <taxon>Tessaracoccus</taxon>
    </lineage>
</organism>
<dbReference type="Pfam" id="PF00356">
    <property type="entry name" value="LacI"/>
    <property type="match status" value="1"/>
</dbReference>
<evidence type="ECO:0000259" key="4">
    <source>
        <dbReference type="PROSITE" id="PS50932"/>
    </source>
</evidence>
<dbReference type="InterPro" id="IPR010982">
    <property type="entry name" value="Lambda_DNA-bd_dom_sf"/>
</dbReference>
<dbReference type="InterPro" id="IPR028082">
    <property type="entry name" value="Peripla_BP_I"/>
</dbReference>
<dbReference type="RefSeq" id="WP_345577588.1">
    <property type="nucleotide sequence ID" value="NZ_BAABLV010000005.1"/>
</dbReference>
<keyword evidence="3" id="KW-0804">Transcription</keyword>
<dbReference type="PROSITE" id="PS50932">
    <property type="entry name" value="HTH_LACI_2"/>
    <property type="match status" value="1"/>
</dbReference>
<keyword evidence="2 5" id="KW-0238">DNA-binding</keyword>
<dbReference type="InterPro" id="IPR046335">
    <property type="entry name" value="LacI/GalR-like_sensor"/>
</dbReference>
<dbReference type="EMBL" id="BAABLV010000005">
    <property type="protein sequence ID" value="GAA4889063.1"/>
    <property type="molecule type" value="Genomic_DNA"/>
</dbReference>
<dbReference type="Proteomes" id="UP001501521">
    <property type="component" value="Unassembled WGS sequence"/>
</dbReference>
<dbReference type="PANTHER" id="PTHR30146">
    <property type="entry name" value="LACI-RELATED TRANSCRIPTIONAL REPRESSOR"/>
    <property type="match status" value="1"/>
</dbReference>
<dbReference type="SUPFAM" id="SSF53822">
    <property type="entry name" value="Periplasmic binding protein-like I"/>
    <property type="match status" value="1"/>
</dbReference>
<dbReference type="PANTHER" id="PTHR30146:SF109">
    <property type="entry name" value="HTH-TYPE TRANSCRIPTIONAL REGULATOR GALS"/>
    <property type="match status" value="1"/>
</dbReference>
<proteinExistence type="predicted"/>
<comment type="caution">
    <text evidence="5">The sequence shown here is derived from an EMBL/GenBank/DDBJ whole genome shotgun (WGS) entry which is preliminary data.</text>
</comment>
<protein>
    <submittedName>
        <fullName evidence="5">LacI family DNA-binding transcriptional regulator</fullName>
    </submittedName>
</protein>
<dbReference type="PROSITE" id="PS00356">
    <property type="entry name" value="HTH_LACI_1"/>
    <property type="match status" value="1"/>
</dbReference>
<feature type="domain" description="HTH lacI-type" evidence="4">
    <location>
        <begin position="11"/>
        <end position="65"/>
    </location>
</feature>
<accession>A0ABP9EWX1</accession>